<sequence>MSSTKEDRLKALRKLQKKRSGHFSDSEQESDYDAGKTHQESDNEQLYDVVDEKSYKDQRRQAMLNDNFVVDDDGDGGYIDNGVDEWDREDQYYSDENMEPESSKKASKSKKTGKSSKPDISSLINKHAAKSYGKRGSTASGFDSIGRKAHKVSVDMFDDIFNEFGEEKVNKNSTEKKKNFKRKMESTANGNIASDDFHDEITPETTKKLKFSSPITTTFSQDKNRNTSAQPVSSPLKQKWDANLSKKDEMDSPTDENAYGREKSVSNHDATSSKDDDDDEDDEDEILTLRRKRTVRAGNVSRTVNMKSGNSSFVTAPSTPNTSIQNISLDLDASSPSTSTVSSSFVSSSFNRFSKKLDKETIFTSKDGSIPFYWIDYSEINNTLVLYGKVKSTDGNYCSCMVQVEQMYRELYFLPKTGETPADIYDLVVSTISEKYGLPTLRAKPEKMKYAFELPGIPKRETEYLKVLVPYSTPKNSFKKITLDMFKQKTLNNQEEENFPIQHIFGASSSIFESFVVQRKIMGPCWLALRNVEFDKLTGASHCTAELKIEKATDISVLEGNAFQLPPLSTITLSVQSVLNVKENKQEIVSISYKLNPKLDLDYDVADVSSQNLETVTLMRPPSFSTFPVSLKKLAESKFPTNPVRLFNNEKGLLSCFAAILKKSDPDVFIGHKLETVGLDIIMNRMFDLKIANFSSIGRLNRREWPDRWLRNRNHQFYLIRDILSGRLVCDIANEMGQSLTPKCQSWDLSEMYNIYTGNSYKPLEINFNQVQYQEDASSLILAIEENISNCKMVDEVANKIQILSLSKQLTNLAGNNWNQTLSGNRAARNEFILLHEFAREGFILPDKEYKNNADQTNSQGRSKKSKYQGGLVFEPEKGLHKNFVLVMDFNSLYPSIIQEYNICFTTVDREHLLSPSSADSEEEALPEIPSVTKEQGVLPKLLNNLVARRREVKKLMVSESDPFKKAQCDIRQQALKLTANSMYGCLGFVNSRFYAKPLAMLVTNKGREILMNTRQLAESGGLKVVYGDTDSVMIDTNKNVYSEAIEIGQEFKKNVNDRYKLLEIDIDNVFKKLLLHAKKKYAALNCSIDPKTHMERLLLEVKGLDMKRREYCPLSKEVSEYVLNILLSDKFSDSEAALSEVYTYLEDISDGIENSKFKFDKYRINTKLSKDPTQYPGGNSMPAVQVALRMRKTGRIVKAGSVITFVITQPLDPEDQEKDKNGVSSDSTKDEQHFAARARAFTELLAKNSNLKPDAQYYLEKQIFTPIKRLLENIEGFDVVRLAESLKLDGKKYLASISSSGASANGINEIQPLESTVTDNERFRECKAFVVHCSHCSSNFKYHGIVKSADYTVSFNGIKCQKCDTQMRLIQVTSQLESRIRGFIAKYYEGWLQCDDSTCNCTTRSIGMYGKKCLNEGCTGVMNFKYTDKMLYNQLLYFSSLFDYEKNKQQKLEIFANTAEDEDHKLSASELKALVEQNREMMFVNQQVVQKYLNDCARSYVNMTDIFSFSARS</sequence>
<dbReference type="InterPro" id="IPR006172">
    <property type="entry name" value="DNA-dir_DNA_pol_B"/>
</dbReference>
<evidence type="ECO:0000259" key="16">
    <source>
        <dbReference type="Pfam" id="PF08996"/>
    </source>
</evidence>
<dbReference type="InterPro" id="IPR017964">
    <property type="entry name" value="DNA-dir_DNA_pol_B_CS"/>
</dbReference>
<feature type="region of interest" description="Disordered" evidence="13">
    <location>
        <begin position="1"/>
        <end position="145"/>
    </location>
</feature>
<dbReference type="InterPro" id="IPR045846">
    <property type="entry name" value="POLBc_alpha"/>
</dbReference>
<comment type="subcellular location">
    <subcellularLocation>
        <location evidence="1">Nucleus</location>
    </subcellularLocation>
</comment>
<feature type="region of interest" description="Disordered" evidence="13">
    <location>
        <begin position="168"/>
        <end position="284"/>
    </location>
</feature>
<dbReference type="InParanoid" id="A0A1E5RNC6"/>
<feature type="domain" description="DNA polymerase alpha catalytic subunit N-terminal" evidence="17">
    <location>
        <begin position="12"/>
        <end position="87"/>
    </location>
</feature>
<dbReference type="SUPFAM" id="SSF56672">
    <property type="entry name" value="DNA/RNA polymerases"/>
    <property type="match status" value="1"/>
</dbReference>
<dbReference type="STRING" id="56408.A0A1E5RNC6"/>
<feature type="compositionally biased region" description="Acidic residues" evidence="13">
    <location>
        <begin position="275"/>
        <end position="284"/>
    </location>
</feature>
<dbReference type="InterPro" id="IPR023211">
    <property type="entry name" value="DNA_pol_palm_dom_sf"/>
</dbReference>
<dbReference type="Gene3D" id="3.90.1600.10">
    <property type="entry name" value="Palm domain of DNA polymerase"/>
    <property type="match status" value="2"/>
</dbReference>
<evidence type="ECO:0000256" key="7">
    <source>
        <dbReference type="ARBA" id="ARBA00022771"/>
    </source>
</evidence>
<dbReference type="Pfam" id="PF08996">
    <property type="entry name" value="zf-DNA_Pol"/>
    <property type="match status" value="1"/>
</dbReference>
<evidence type="ECO:0000256" key="5">
    <source>
        <dbReference type="ARBA" id="ARBA00022705"/>
    </source>
</evidence>
<comment type="caution">
    <text evidence="18">The sequence shown here is derived from an EMBL/GenBank/DDBJ whole genome shotgun (WGS) entry which is preliminary data.</text>
</comment>
<dbReference type="PANTHER" id="PTHR45861:SF1">
    <property type="entry name" value="DNA POLYMERASE ALPHA CATALYTIC SUBUNIT"/>
    <property type="match status" value="1"/>
</dbReference>
<dbReference type="OrthoDB" id="6755010at2759"/>
<dbReference type="GO" id="GO:0000166">
    <property type="term" value="F:nucleotide binding"/>
    <property type="evidence" value="ECO:0007669"/>
    <property type="project" value="InterPro"/>
</dbReference>
<dbReference type="InterPro" id="IPR038256">
    <property type="entry name" value="Pol_alpha_znc_sf"/>
</dbReference>
<feature type="domain" description="Zinc finger DNA-directed DNA polymerase family B alpha" evidence="16">
    <location>
        <begin position="1316"/>
        <end position="1508"/>
    </location>
</feature>
<dbReference type="InterPro" id="IPR042087">
    <property type="entry name" value="DNA_pol_B_thumb"/>
</dbReference>
<dbReference type="NCBIfam" id="TIGR00592">
    <property type="entry name" value="pol2"/>
    <property type="match status" value="1"/>
</dbReference>
<evidence type="ECO:0000256" key="13">
    <source>
        <dbReference type="SAM" id="MobiDB-lite"/>
    </source>
</evidence>
<gene>
    <name evidence="18" type="ORF">AWRI3579_g699</name>
</gene>
<dbReference type="EC" id="2.7.7.7" evidence="12"/>
<keyword evidence="4 12" id="KW-0548">Nucleotidyltransferase</keyword>
<feature type="compositionally biased region" description="Basic and acidic residues" evidence="13">
    <location>
        <begin position="195"/>
        <end position="207"/>
    </location>
</feature>
<dbReference type="FunCoup" id="A0A1E5RNC6">
    <property type="interactions" value="952"/>
</dbReference>
<dbReference type="InterPro" id="IPR024647">
    <property type="entry name" value="DNA_pol_a_cat_su_N"/>
</dbReference>
<dbReference type="SUPFAM" id="SSF53098">
    <property type="entry name" value="Ribonuclease H-like"/>
    <property type="match status" value="1"/>
</dbReference>
<comment type="similarity">
    <text evidence="2 12">Belongs to the DNA polymerase type-B family.</text>
</comment>
<dbReference type="Proteomes" id="UP000095728">
    <property type="component" value="Unassembled WGS sequence"/>
</dbReference>
<feature type="compositionally biased region" description="Basic and acidic residues" evidence="13">
    <location>
        <begin position="258"/>
        <end position="274"/>
    </location>
</feature>
<evidence type="ECO:0000259" key="14">
    <source>
        <dbReference type="Pfam" id="PF00136"/>
    </source>
</evidence>
<evidence type="ECO:0000256" key="3">
    <source>
        <dbReference type="ARBA" id="ARBA00022679"/>
    </source>
</evidence>
<dbReference type="GO" id="GO:0003887">
    <property type="term" value="F:DNA-directed DNA polymerase activity"/>
    <property type="evidence" value="ECO:0007669"/>
    <property type="project" value="UniProtKB-KW"/>
</dbReference>
<dbReference type="PROSITE" id="PS00116">
    <property type="entry name" value="DNA_POLYMERASE_B"/>
    <property type="match status" value="1"/>
</dbReference>
<dbReference type="CDD" id="cd05776">
    <property type="entry name" value="DNA_polB_alpha_exo"/>
    <property type="match status" value="1"/>
</dbReference>
<keyword evidence="10 12" id="KW-0238">DNA-binding</keyword>
<feature type="compositionally biased region" description="Polar residues" evidence="13">
    <location>
        <begin position="213"/>
        <end position="236"/>
    </location>
</feature>
<dbReference type="Gene3D" id="2.40.50.730">
    <property type="match status" value="1"/>
</dbReference>
<dbReference type="GO" id="GO:1902975">
    <property type="term" value="P:mitotic DNA replication initiation"/>
    <property type="evidence" value="ECO:0007669"/>
    <property type="project" value="InterPro"/>
</dbReference>
<keyword evidence="5 12" id="KW-0235">DNA replication</keyword>
<accession>A0A1E5RNC6</accession>
<feature type="compositionally biased region" description="Basic and acidic residues" evidence="13">
    <location>
        <begin position="1"/>
        <end position="10"/>
    </location>
</feature>
<feature type="domain" description="DNA-directed DNA polymerase family B exonuclease" evidence="15">
    <location>
        <begin position="503"/>
        <end position="752"/>
    </location>
</feature>
<keyword evidence="11" id="KW-0539">Nucleus</keyword>
<keyword evidence="6" id="KW-0479">Metal-binding</keyword>
<evidence type="ECO:0000313" key="18">
    <source>
        <dbReference type="EMBL" id="OEJ88387.1"/>
    </source>
</evidence>
<reference evidence="19" key="1">
    <citation type="journal article" date="2016" name="Genome Announc.">
        <title>Genome sequences of three species of Hanseniaspora isolated from spontaneous wine fermentations.</title>
        <authorList>
            <person name="Sternes P.R."/>
            <person name="Lee D."/>
            <person name="Kutyna D.R."/>
            <person name="Borneman A.R."/>
        </authorList>
    </citation>
    <scope>NUCLEOTIDE SEQUENCE [LARGE SCALE GENOMIC DNA]</scope>
    <source>
        <strain evidence="19">AWRI3579</strain>
    </source>
</reference>
<dbReference type="InterPro" id="IPR006133">
    <property type="entry name" value="DNA-dir_DNA_pol_B_exonuc"/>
</dbReference>
<protein>
    <recommendedName>
        <fullName evidence="12">DNA polymerase</fullName>
        <ecNumber evidence="12">2.7.7.7</ecNumber>
    </recommendedName>
</protein>
<dbReference type="Pfam" id="PF12254">
    <property type="entry name" value="DNA_pol_alpha_N"/>
    <property type="match status" value="1"/>
</dbReference>
<dbReference type="Pfam" id="PF00136">
    <property type="entry name" value="DNA_pol_B"/>
    <property type="match status" value="1"/>
</dbReference>
<evidence type="ECO:0000256" key="12">
    <source>
        <dbReference type="RuleBase" id="RU000442"/>
    </source>
</evidence>
<dbReference type="PANTHER" id="PTHR45861">
    <property type="entry name" value="DNA POLYMERASE ALPHA CATALYTIC SUBUNIT"/>
    <property type="match status" value="1"/>
</dbReference>
<evidence type="ECO:0000256" key="10">
    <source>
        <dbReference type="ARBA" id="ARBA00023125"/>
    </source>
</evidence>
<feature type="compositionally biased region" description="Basic and acidic residues" evidence="13">
    <location>
        <begin position="50"/>
        <end position="60"/>
    </location>
</feature>
<evidence type="ECO:0000256" key="8">
    <source>
        <dbReference type="ARBA" id="ARBA00022833"/>
    </source>
</evidence>
<dbReference type="GO" id="GO:0003697">
    <property type="term" value="F:single-stranded DNA binding"/>
    <property type="evidence" value="ECO:0007669"/>
    <property type="project" value="TreeGrafter"/>
</dbReference>
<evidence type="ECO:0000256" key="11">
    <source>
        <dbReference type="ARBA" id="ARBA00023242"/>
    </source>
</evidence>
<dbReference type="GO" id="GO:0003682">
    <property type="term" value="F:chromatin binding"/>
    <property type="evidence" value="ECO:0007669"/>
    <property type="project" value="TreeGrafter"/>
</dbReference>
<dbReference type="InterPro" id="IPR006134">
    <property type="entry name" value="DNA-dir_DNA_pol_B_multi_dom"/>
</dbReference>
<dbReference type="InterPro" id="IPR012337">
    <property type="entry name" value="RNaseH-like_sf"/>
</dbReference>
<dbReference type="GO" id="GO:0008270">
    <property type="term" value="F:zinc ion binding"/>
    <property type="evidence" value="ECO:0007669"/>
    <property type="project" value="UniProtKB-KW"/>
</dbReference>
<keyword evidence="19" id="KW-1185">Reference proteome</keyword>
<keyword evidence="9 12" id="KW-0239">DNA-directed DNA polymerase</keyword>
<name>A0A1E5RNC6_9ASCO</name>
<evidence type="ECO:0000256" key="9">
    <source>
        <dbReference type="ARBA" id="ARBA00022932"/>
    </source>
</evidence>
<dbReference type="InterPro" id="IPR043502">
    <property type="entry name" value="DNA/RNA_pol_sf"/>
</dbReference>
<keyword evidence="8" id="KW-0862">Zinc</keyword>
<feature type="domain" description="DNA-directed DNA polymerase family B multifunctional" evidence="14">
    <location>
        <begin position="817"/>
        <end position="1275"/>
    </location>
</feature>
<feature type="compositionally biased region" description="Basic residues" evidence="13">
    <location>
        <begin position="105"/>
        <end position="114"/>
    </location>
</feature>
<evidence type="ECO:0000259" key="17">
    <source>
        <dbReference type="Pfam" id="PF12254"/>
    </source>
</evidence>
<feature type="compositionally biased region" description="Acidic residues" evidence="13">
    <location>
        <begin position="82"/>
        <end position="99"/>
    </location>
</feature>
<dbReference type="SMART" id="SM00486">
    <property type="entry name" value="POLBc"/>
    <property type="match status" value="1"/>
</dbReference>
<feature type="compositionally biased region" description="Basic residues" evidence="13">
    <location>
        <begin position="11"/>
        <end position="21"/>
    </location>
</feature>
<evidence type="ECO:0000256" key="4">
    <source>
        <dbReference type="ARBA" id="ARBA00022695"/>
    </source>
</evidence>
<dbReference type="GO" id="GO:0006273">
    <property type="term" value="P:lagging strand elongation"/>
    <property type="evidence" value="ECO:0007669"/>
    <property type="project" value="TreeGrafter"/>
</dbReference>
<evidence type="ECO:0000313" key="19">
    <source>
        <dbReference type="Proteomes" id="UP000095728"/>
    </source>
</evidence>
<dbReference type="InterPro" id="IPR036397">
    <property type="entry name" value="RNaseH_sf"/>
</dbReference>
<dbReference type="Gene3D" id="3.30.420.10">
    <property type="entry name" value="Ribonuclease H-like superfamily/Ribonuclease H"/>
    <property type="match status" value="1"/>
</dbReference>
<dbReference type="Pfam" id="PF03104">
    <property type="entry name" value="DNA_pol_B_exo1"/>
    <property type="match status" value="1"/>
</dbReference>
<dbReference type="EMBL" id="LPNM01000005">
    <property type="protein sequence ID" value="OEJ88387.1"/>
    <property type="molecule type" value="Genomic_DNA"/>
</dbReference>
<dbReference type="GO" id="GO:0005658">
    <property type="term" value="C:alpha DNA polymerase:primase complex"/>
    <property type="evidence" value="ECO:0007669"/>
    <property type="project" value="TreeGrafter"/>
</dbReference>
<dbReference type="GO" id="GO:0003688">
    <property type="term" value="F:DNA replication origin binding"/>
    <property type="evidence" value="ECO:0007669"/>
    <property type="project" value="TreeGrafter"/>
</dbReference>
<feature type="compositionally biased region" description="Basic and acidic residues" evidence="13">
    <location>
        <begin position="168"/>
        <end position="185"/>
    </location>
</feature>
<dbReference type="GO" id="GO:0006272">
    <property type="term" value="P:leading strand elongation"/>
    <property type="evidence" value="ECO:0007669"/>
    <property type="project" value="TreeGrafter"/>
</dbReference>
<dbReference type="InterPro" id="IPR015088">
    <property type="entry name" value="Znf_DNA-dir_DNA_pol_B_alpha"/>
</dbReference>
<dbReference type="Gene3D" id="1.10.132.60">
    <property type="entry name" value="DNA polymerase family B, C-terminal domain"/>
    <property type="match status" value="1"/>
</dbReference>
<dbReference type="CDD" id="cd05532">
    <property type="entry name" value="POLBc_alpha"/>
    <property type="match status" value="1"/>
</dbReference>
<comment type="catalytic activity">
    <reaction evidence="12">
        <text>DNA(n) + a 2'-deoxyribonucleoside 5'-triphosphate = DNA(n+1) + diphosphate</text>
        <dbReference type="Rhea" id="RHEA:22508"/>
        <dbReference type="Rhea" id="RHEA-COMP:17339"/>
        <dbReference type="Rhea" id="RHEA-COMP:17340"/>
        <dbReference type="ChEBI" id="CHEBI:33019"/>
        <dbReference type="ChEBI" id="CHEBI:61560"/>
        <dbReference type="ChEBI" id="CHEBI:173112"/>
        <dbReference type="EC" id="2.7.7.7"/>
    </reaction>
</comment>
<dbReference type="PRINTS" id="PR00106">
    <property type="entry name" value="DNAPOLB"/>
</dbReference>
<keyword evidence="7" id="KW-0863">Zinc-finger</keyword>
<dbReference type="Gene3D" id="1.10.3200.20">
    <property type="entry name" value="DNA Polymerase alpha, zinc finger"/>
    <property type="match status" value="1"/>
</dbReference>
<proteinExistence type="inferred from homology"/>
<keyword evidence="3 12" id="KW-0808">Transferase</keyword>
<dbReference type="Gene3D" id="3.30.70.2820">
    <property type="match status" value="1"/>
</dbReference>
<feature type="compositionally biased region" description="Basic and acidic residues" evidence="13">
    <location>
        <begin position="238"/>
        <end position="250"/>
    </location>
</feature>
<organism evidence="18 19">
    <name type="scientific">Hanseniaspora osmophila</name>
    <dbReference type="NCBI Taxonomy" id="56408"/>
    <lineage>
        <taxon>Eukaryota</taxon>
        <taxon>Fungi</taxon>
        <taxon>Dikarya</taxon>
        <taxon>Ascomycota</taxon>
        <taxon>Saccharomycotina</taxon>
        <taxon>Saccharomycetes</taxon>
        <taxon>Saccharomycodales</taxon>
        <taxon>Saccharomycodaceae</taxon>
        <taxon>Hanseniaspora</taxon>
    </lineage>
</organism>
<evidence type="ECO:0000256" key="1">
    <source>
        <dbReference type="ARBA" id="ARBA00004123"/>
    </source>
</evidence>
<evidence type="ECO:0000256" key="6">
    <source>
        <dbReference type="ARBA" id="ARBA00022723"/>
    </source>
</evidence>
<evidence type="ECO:0000259" key="15">
    <source>
        <dbReference type="Pfam" id="PF03104"/>
    </source>
</evidence>
<evidence type="ECO:0000256" key="2">
    <source>
        <dbReference type="ARBA" id="ARBA00005755"/>
    </source>
</evidence>